<organism evidence="12 13">
    <name type="scientific">Sediminitomix flava</name>
    <dbReference type="NCBI Taxonomy" id="379075"/>
    <lineage>
        <taxon>Bacteria</taxon>
        <taxon>Pseudomonadati</taxon>
        <taxon>Bacteroidota</taxon>
        <taxon>Cytophagia</taxon>
        <taxon>Cytophagales</taxon>
        <taxon>Flammeovirgaceae</taxon>
        <taxon>Sediminitomix</taxon>
    </lineage>
</organism>
<reference evidence="12 13" key="1">
    <citation type="submission" date="2018-03" db="EMBL/GenBank/DDBJ databases">
        <title>Genomic Encyclopedia of Archaeal and Bacterial Type Strains, Phase II (KMG-II): from individual species to whole genera.</title>
        <authorList>
            <person name="Goeker M."/>
        </authorList>
    </citation>
    <scope>NUCLEOTIDE SEQUENCE [LARGE SCALE GENOMIC DNA]</scope>
    <source>
        <strain evidence="12 13">DSM 28229</strain>
    </source>
</reference>
<keyword evidence="3 11" id="KW-0210">Decarboxylase</keyword>
<proteinExistence type="inferred from homology"/>
<dbReference type="OrthoDB" id="9802030at2"/>
<evidence type="ECO:0000256" key="1">
    <source>
        <dbReference type="ARBA" id="ARBA00005189"/>
    </source>
</evidence>
<keyword evidence="2 11" id="KW-0444">Lipid biosynthesis</keyword>
<keyword evidence="4 11" id="KW-0443">Lipid metabolism</keyword>
<evidence type="ECO:0000256" key="9">
    <source>
        <dbReference type="ARBA" id="ARBA00023264"/>
    </source>
</evidence>
<comment type="catalytic activity">
    <reaction evidence="11">
        <text>a 1,2-diacyl-sn-glycero-3-phospho-L-serine + H(+) = a 1,2-diacyl-sn-glycero-3-phosphoethanolamine + CO2</text>
        <dbReference type="Rhea" id="RHEA:20828"/>
        <dbReference type="ChEBI" id="CHEBI:15378"/>
        <dbReference type="ChEBI" id="CHEBI:16526"/>
        <dbReference type="ChEBI" id="CHEBI:57262"/>
        <dbReference type="ChEBI" id="CHEBI:64612"/>
        <dbReference type="EC" id="4.1.1.65"/>
    </reaction>
</comment>
<keyword evidence="13" id="KW-1185">Reference proteome</keyword>
<dbReference type="HAMAP" id="MF_00663">
    <property type="entry name" value="PS_decarb_PSD_B_type2"/>
    <property type="match status" value="1"/>
</dbReference>
<keyword evidence="8 11" id="KW-0456">Lyase</keyword>
<sequence length="293" mass="32752">MESSVTYIEREEGIEITELIPGAKTIAFLYQKPLGKLTLSFLLKRKFVSALVGRVMNTSFSKKYIKGFVEKHGIDLAEFEPKEYTSFNDFFYRKLKPNTRKISDGIVSPADGKILVFPNMENVKEFFVKGSSFGVDTFLNNQELVQKYQNGSMAIIRLAPADYHRFHFPASGQVSETHLIKGDYFSVSPLALDKSLEIFCQNKRTYSILKTAEAGDILISEVGATLVGSIIQTYAANSEVEKGDEKGYFTFGGSTLVLFFEKGKIMFDQDLVANTSNGYETTVKMGEKIACLS</sequence>
<comment type="pathway">
    <text evidence="1">Lipid metabolism.</text>
</comment>
<feature type="modified residue" description="Pyruvic acid (Ser); by autocatalysis" evidence="11">
    <location>
        <position position="254"/>
    </location>
</feature>
<dbReference type="InterPro" id="IPR003817">
    <property type="entry name" value="PS_Dcarbxylase"/>
</dbReference>
<dbReference type="PANTHER" id="PTHR10067:SF17">
    <property type="entry name" value="PHOSPHATIDYLSERINE DECARBOXYLASE PROENZYME 2"/>
    <property type="match status" value="1"/>
</dbReference>
<dbReference type="EMBL" id="QGDO01000001">
    <property type="protein sequence ID" value="PWJ44299.1"/>
    <property type="molecule type" value="Genomic_DNA"/>
</dbReference>
<dbReference type="Proteomes" id="UP000245535">
    <property type="component" value="Unassembled WGS sequence"/>
</dbReference>
<evidence type="ECO:0000256" key="10">
    <source>
        <dbReference type="ARBA" id="ARBA00023317"/>
    </source>
</evidence>
<feature type="active site" description="Schiff-base intermediate with substrate; via pyruvic acid; for decarboxylase activity" evidence="11">
    <location>
        <position position="254"/>
    </location>
</feature>
<dbReference type="NCBIfam" id="TIGR00163">
    <property type="entry name" value="PS_decarb"/>
    <property type="match status" value="1"/>
</dbReference>
<dbReference type="EC" id="4.1.1.65" evidence="11"/>
<evidence type="ECO:0000256" key="3">
    <source>
        <dbReference type="ARBA" id="ARBA00022793"/>
    </source>
</evidence>
<dbReference type="GO" id="GO:0006646">
    <property type="term" value="P:phosphatidylethanolamine biosynthetic process"/>
    <property type="evidence" value="ECO:0007669"/>
    <property type="project" value="UniProtKB-UniRule"/>
</dbReference>
<gene>
    <name evidence="11" type="primary">psd</name>
    <name evidence="12" type="ORF">BC781_101649</name>
</gene>
<evidence type="ECO:0000313" key="12">
    <source>
        <dbReference type="EMBL" id="PWJ44299.1"/>
    </source>
</evidence>
<comment type="caution">
    <text evidence="12">The sequence shown here is derived from an EMBL/GenBank/DDBJ whole genome shotgun (WGS) entry which is preliminary data.</text>
</comment>
<dbReference type="AlphaFoldDB" id="A0A315ZGL5"/>
<keyword evidence="11" id="KW-1003">Cell membrane</keyword>
<comment type="function">
    <text evidence="11">Catalyzes the formation of phosphatidylethanolamine (PtdEtn) from phosphatidylserine (PtdSer).</text>
</comment>
<evidence type="ECO:0000256" key="4">
    <source>
        <dbReference type="ARBA" id="ARBA00023098"/>
    </source>
</evidence>
<dbReference type="PANTHER" id="PTHR10067">
    <property type="entry name" value="PHOSPHATIDYLSERINE DECARBOXYLASE"/>
    <property type="match status" value="1"/>
</dbReference>
<comment type="similarity">
    <text evidence="11">Belongs to the phosphatidylserine decarboxylase family. PSD-B subfamily. Prokaryotic type II sub-subfamily.</text>
</comment>
<keyword evidence="5 11" id="KW-0472">Membrane</keyword>
<feature type="active site" description="Charge relay system; for autoendoproteolytic cleavage activity" evidence="11">
    <location>
        <position position="254"/>
    </location>
</feature>
<keyword evidence="10 11" id="KW-0670">Pyruvate</keyword>
<feature type="chain" id="PRO_5023433510" description="Phosphatidylserine decarboxylase beta chain" evidence="11">
    <location>
        <begin position="1"/>
        <end position="253"/>
    </location>
</feature>
<keyword evidence="6 11" id="KW-0865">Zymogen</keyword>
<evidence type="ECO:0000256" key="7">
    <source>
        <dbReference type="ARBA" id="ARBA00023209"/>
    </source>
</evidence>
<dbReference type="InterPro" id="IPR033177">
    <property type="entry name" value="PSD-B"/>
</dbReference>
<feature type="site" description="Cleavage (non-hydrolytic); by autocatalysis" evidence="11">
    <location>
        <begin position="253"/>
        <end position="254"/>
    </location>
</feature>
<dbReference type="NCBIfam" id="NF001941">
    <property type="entry name" value="PRK00723.1"/>
    <property type="match status" value="1"/>
</dbReference>
<keyword evidence="9 11" id="KW-1208">Phospholipid metabolism</keyword>
<evidence type="ECO:0000256" key="6">
    <source>
        <dbReference type="ARBA" id="ARBA00023145"/>
    </source>
</evidence>
<protein>
    <recommendedName>
        <fullName evidence="11">Phosphatidylserine decarboxylase proenzyme</fullName>
        <ecNumber evidence="11">4.1.1.65</ecNumber>
    </recommendedName>
    <component>
        <recommendedName>
            <fullName evidence="11">Phosphatidylserine decarboxylase alpha chain</fullName>
        </recommendedName>
    </component>
    <component>
        <recommendedName>
            <fullName evidence="11">Phosphatidylserine decarboxylase beta chain</fullName>
        </recommendedName>
    </component>
</protein>
<evidence type="ECO:0000256" key="5">
    <source>
        <dbReference type="ARBA" id="ARBA00023136"/>
    </source>
</evidence>
<comment type="pathway">
    <text evidence="11">Phospholipid metabolism; phosphatidylethanolamine biosynthesis; phosphatidylethanolamine from CDP-diacylglycerol: step 2/2.</text>
</comment>
<comment type="PTM">
    <text evidence="11">Is synthesized initially as an inactive proenzyme. Formation of the active enzyme involves a self-maturation process in which the active site pyruvoyl group is generated from an internal serine residue via an autocatalytic post-translational modification. Two non-identical subunits are generated from the proenzyme in this reaction, and the pyruvate is formed at the N-terminus of the alpha chain, which is derived from the carboxyl end of the proenzyme. The autoendoproteolytic cleavage occurs by a canonical serine protease mechanism, in which the side chain hydroxyl group of the serine supplies its oxygen atom to form the C-terminus of the beta chain, while the remainder of the serine residue undergoes an oxidative deamination to produce ammonia and the pyruvoyl prosthetic group on the alpha chain. During this reaction, the Ser that is part of the protease active site of the proenzyme becomes the pyruvoyl prosthetic group, which constitutes an essential element of the active site of the mature decarboxylase.</text>
</comment>
<comment type="cofactor">
    <cofactor evidence="11">
        <name>pyruvate</name>
        <dbReference type="ChEBI" id="CHEBI:15361"/>
    </cofactor>
    <text evidence="11">Binds 1 pyruvoyl group covalently per subunit.</text>
</comment>
<dbReference type="RefSeq" id="WP_109615802.1">
    <property type="nucleotide sequence ID" value="NZ_QGDO01000001.1"/>
</dbReference>
<dbReference type="GO" id="GO:0005886">
    <property type="term" value="C:plasma membrane"/>
    <property type="evidence" value="ECO:0007669"/>
    <property type="project" value="UniProtKB-SubCell"/>
</dbReference>
<dbReference type="UniPathway" id="UPA00558">
    <property type="reaction ID" value="UER00616"/>
</dbReference>
<dbReference type="GO" id="GO:0004609">
    <property type="term" value="F:phosphatidylserine decarboxylase activity"/>
    <property type="evidence" value="ECO:0007669"/>
    <property type="project" value="UniProtKB-UniRule"/>
</dbReference>
<name>A0A315ZGL5_SEDFL</name>
<feature type="chain" id="PRO_5023433511" description="Phosphatidylserine decarboxylase alpha chain" evidence="11">
    <location>
        <begin position="254"/>
        <end position="293"/>
    </location>
</feature>
<evidence type="ECO:0000256" key="8">
    <source>
        <dbReference type="ARBA" id="ARBA00023239"/>
    </source>
</evidence>
<feature type="active site" description="Charge relay system; for autoendoproteolytic cleavage activity" evidence="11">
    <location>
        <position position="167"/>
    </location>
</feature>
<dbReference type="Pfam" id="PF02666">
    <property type="entry name" value="PS_Dcarbxylase"/>
    <property type="match status" value="1"/>
</dbReference>
<accession>A0A315ZGL5</accession>
<keyword evidence="7 11" id="KW-0594">Phospholipid biosynthesis</keyword>
<evidence type="ECO:0000313" key="13">
    <source>
        <dbReference type="Proteomes" id="UP000245535"/>
    </source>
</evidence>
<comment type="subunit">
    <text evidence="11">Heterodimer of a large membrane-associated beta subunit and a small pyruvoyl-containing alpha subunit.</text>
</comment>
<feature type="active site" description="Charge relay system; for autoendoproteolytic cleavage activity" evidence="11">
    <location>
        <position position="111"/>
    </location>
</feature>
<evidence type="ECO:0000256" key="11">
    <source>
        <dbReference type="HAMAP-Rule" id="MF_00663"/>
    </source>
</evidence>
<dbReference type="InterPro" id="IPR033179">
    <property type="entry name" value="PSD_type2_pro"/>
</dbReference>
<comment type="subcellular location">
    <subcellularLocation>
        <location evidence="11">Cell membrane</location>
        <topology evidence="11">Peripheral membrane protein</topology>
    </subcellularLocation>
</comment>
<evidence type="ECO:0000256" key="2">
    <source>
        <dbReference type="ARBA" id="ARBA00022516"/>
    </source>
</evidence>